<evidence type="ECO:0000259" key="7">
    <source>
        <dbReference type="Pfam" id="PF20684"/>
    </source>
</evidence>
<feature type="domain" description="Rhodopsin" evidence="7">
    <location>
        <begin position="38"/>
        <end position="273"/>
    </location>
</feature>
<comment type="caution">
    <text evidence="8">The sequence shown here is derived from an EMBL/GenBank/DDBJ whole genome shotgun (WGS) entry which is preliminary data.</text>
</comment>
<organism evidence="8 9">
    <name type="scientific">Diaporthe helianthi</name>
    <dbReference type="NCBI Taxonomy" id="158607"/>
    <lineage>
        <taxon>Eukaryota</taxon>
        <taxon>Fungi</taxon>
        <taxon>Dikarya</taxon>
        <taxon>Ascomycota</taxon>
        <taxon>Pezizomycotina</taxon>
        <taxon>Sordariomycetes</taxon>
        <taxon>Sordariomycetidae</taxon>
        <taxon>Diaporthales</taxon>
        <taxon>Diaporthaceae</taxon>
        <taxon>Diaporthe</taxon>
    </lineage>
</organism>
<dbReference type="PANTHER" id="PTHR33048:SF47">
    <property type="entry name" value="INTEGRAL MEMBRANE PROTEIN-RELATED"/>
    <property type="match status" value="1"/>
</dbReference>
<evidence type="ECO:0000313" key="9">
    <source>
        <dbReference type="Proteomes" id="UP000094444"/>
    </source>
</evidence>
<dbReference type="STRING" id="158607.A0A2P5HE23"/>
<accession>A0A2P5HE23</accession>
<protein>
    <recommendedName>
        <fullName evidence="7">Rhodopsin domain-containing protein</fullName>
    </recommendedName>
</protein>
<feature type="transmembrane region" description="Helical" evidence="6">
    <location>
        <begin position="53"/>
        <end position="73"/>
    </location>
</feature>
<gene>
    <name evidence="8" type="ORF">DHEL01_v213109</name>
</gene>
<dbReference type="Proteomes" id="UP000094444">
    <property type="component" value="Unassembled WGS sequence"/>
</dbReference>
<dbReference type="EMBL" id="MAVT02005028">
    <property type="protein sequence ID" value="POS68497.1"/>
    <property type="molecule type" value="Genomic_DNA"/>
</dbReference>
<dbReference type="GO" id="GO:0016020">
    <property type="term" value="C:membrane"/>
    <property type="evidence" value="ECO:0007669"/>
    <property type="project" value="UniProtKB-SubCell"/>
</dbReference>
<dbReference type="PANTHER" id="PTHR33048">
    <property type="entry name" value="PTH11-LIKE INTEGRAL MEMBRANE PROTEIN (AFU_ORTHOLOGUE AFUA_5G11245)"/>
    <property type="match status" value="1"/>
</dbReference>
<evidence type="ECO:0000256" key="1">
    <source>
        <dbReference type="ARBA" id="ARBA00004141"/>
    </source>
</evidence>
<sequence length="278" mass="31407">MSTAGATALMSPPSVSHTTYIGVIWAFVALSGITLACRLVSRFKGPQRLFLDDGLVIFPWVLSLVTAAVWQWAAWDMYYIMNVQAGLAIFAPDRYLPSLRNWLNASLIAELFFYTALFSIKLSFLCFFRRLGNKIKYFRYIWWGVLFVTVSSYLASVGNVDYKCLVGTIEQITVVCQTKHEINFTTATLKANAALDIMTDFMIMLLPTLLVWNTQIRWSKKLALIGLFSLSIITIIIAIVRAVMVDSERRPDGNPDVTWLWFGSAVEPSVAIMVQYRP</sequence>
<evidence type="ECO:0000256" key="3">
    <source>
        <dbReference type="ARBA" id="ARBA00022989"/>
    </source>
</evidence>
<dbReference type="AlphaFoldDB" id="A0A2P5HE23"/>
<dbReference type="InParanoid" id="A0A2P5HE23"/>
<reference evidence="8" key="1">
    <citation type="submission" date="2017-09" db="EMBL/GenBank/DDBJ databases">
        <title>Polyketide synthases of a Diaporthe helianthi virulent isolate.</title>
        <authorList>
            <person name="Baroncelli R."/>
        </authorList>
    </citation>
    <scope>NUCLEOTIDE SEQUENCE [LARGE SCALE GENOMIC DNA]</scope>
    <source>
        <strain evidence="8">7/96</strain>
    </source>
</reference>
<keyword evidence="4 6" id="KW-0472">Membrane</keyword>
<evidence type="ECO:0000313" key="8">
    <source>
        <dbReference type="EMBL" id="POS68497.1"/>
    </source>
</evidence>
<proteinExistence type="inferred from homology"/>
<feature type="transmembrane region" description="Helical" evidence="6">
    <location>
        <begin position="140"/>
        <end position="158"/>
    </location>
</feature>
<name>A0A2P5HE23_DIAHE</name>
<keyword evidence="9" id="KW-1185">Reference proteome</keyword>
<feature type="transmembrane region" description="Helical" evidence="6">
    <location>
        <begin position="224"/>
        <end position="245"/>
    </location>
</feature>
<evidence type="ECO:0000256" key="4">
    <source>
        <dbReference type="ARBA" id="ARBA00023136"/>
    </source>
</evidence>
<dbReference type="OrthoDB" id="444631at2759"/>
<comment type="similarity">
    <text evidence="5">Belongs to the SAT4 family.</text>
</comment>
<evidence type="ECO:0000256" key="5">
    <source>
        <dbReference type="ARBA" id="ARBA00038359"/>
    </source>
</evidence>
<evidence type="ECO:0000256" key="6">
    <source>
        <dbReference type="SAM" id="Phobius"/>
    </source>
</evidence>
<keyword evidence="3 6" id="KW-1133">Transmembrane helix</keyword>
<dbReference type="InterPro" id="IPR052337">
    <property type="entry name" value="SAT4-like"/>
</dbReference>
<dbReference type="Pfam" id="PF20684">
    <property type="entry name" value="Fung_rhodopsin"/>
    <property type="match status" value="1"/>
</dbReference>
<comment type="subcellular location">
    <subcellularLocation>
        <location evidence="1">Membrane</location>
        <topology evidence="1">Multi-pass membrane protein</topology>
    </subcellularLocation>
</comment>
<feature type="transmembrane region" description="Helical" evidence="6">
    <location>
        <begin position="102"/>
        <end position="128"/>
    </location>
</feature>
<feature type="transmembrane region" description="Helical" evidence="6">
    <location>
        <begin position="193"/>
        <end position="212"/>
    </location>
</feature>
<dbReference type="InterPro" id="IPR049326">
    <property type="entry name" value="Rhodopsin_dom_fungi"/>
</dbReference>
<evidence type="ECO:0000256" key="2">
    <source>
        <dbReference type="ARBA" id="ARBA00022692"/>
    </source>
</evidence>
<feature type="transmembrane region" description="Helical" evidence="6">
    <location>
        <begin position="20"/>
        <end position="41"/>
    </location>
</feature>
<keyword evidence="2 6" id="KW-0812">Transmembrane</keyword>